<evidence type="ECO:0000313" key="3">
    <source>
        <dbReference type="Proteomes" id="UP000031473"/>
    </source>
</evidence>
<dbReference type="OrthoDB" id="1266852at2"/>
<evidence type="ECO:0000313" key="2">
    <source>
        <dbReference type="EMBL" id="KIA88761.1"/>
    </source>
</evidence>
<keyword evidence="1" id="KW-1133">Transmembrane helix</keyword>
<dbReference type="EMBL" id="JSYL01000005">
    <property type="protein sequence ID" value="KIA88761.1"/>
    <property type="molecule type" value="Genomic_DNA"/>
</dbReference>
<evidence type="ECO:0008006" key="4">
    <source>
        <dbReference type="Google" id="ProtNLM"/>
    </source>
</evidence>
<dbReference type="Proteomes" id="UP000031473">
    <property type="component" value="Unassembled WGS sequence"/>
</dbReference>
<name>A0A0C1CWK3_9FLAO</name>
<keyword evidence="3" id="KW-1185">Reference proteome</keyword>
<accession>A0A0C1CWK3</accession>
<feature type="transmembrane region" description="Helical" evidence="1">
    <location>
        <begin position="76"/>
        <end position="93"/>
    </location>
</feature>
<gene>
    <name evidence="2" type="ORF">OA86_08835</name>
</gene>
<evidence type="ECO:0000256" key="1">
    <source>
        <dbReference type="SAM" id="Phobius"/>
    </source>
</evidence>
<keyword evidence="1" id="KW-0812">Transmembrane</keyword>
<feature type="transmembrane region" description="Helical" evidence="1">
    <location>
        <begin position="105"/>
        <end position="123"/>
    </location>
</feature>
<feature type="transmembrane region" description="Helical" evidence="1">
    <location>
        <begin position="14"/>
        <end position="31"/>
    </location>
</feature>
<proteinExistence type="predicted"/>
<dbReference type="RefSeq" id="WP_039351856.1">
    <property type="nucleotide sequence ID" value="NZ_FOLA01000019.1"/>
</dbReference>
<sequence>MDENFKNEDPKKDMGFILSLGALLLFSLMGIGIDTDEFLQRVELNIPGNYFIFIFGVDLLMIIGVVLIFFYRKIGVYLFPAAVFMHYMLHNYYLNTFLYTDVTNLFLFISIGLVAFIPKWKFFK</sequence>
<reference evidence="2 3" key="1">
    <citation type="submission" date="2014-10" db="EMBL/GenBank/DDBJ databases">
        <title>Kaistella jeonii genome.</title>
        <authorList>
            <person name="Clayton J.T."/>
            <person name="Newman J.D."/>
        </authorList>
    </citation>
    <scope>NUCLEOTIDE SEQUENCE [LARGE SCALE GENOMIC DNA]</scope>
    <source>
        <strain evidence="2 3">DSM 17048</strain>
    </source>
</reference>
<dbReference type="STRING" id="266749.SAMN05421876_11910"/>
<comment type="caution">
    <text evidence="2">The sequence shown here is derived from an EMBL/GenBank/DDBJ whole genome shotgun (WGS) entry which is preliminary data.</text>
</comment>
<protein>
    <recommendedName>
        <fullName evidence="4">DoxX family protein</fullName>
    </recommendedName>
</protein>
<dbReference type="AlphaFoldDB" id="A0A0C1CWK3"/>
<feature type="transmembrane region" description="Helical" evidence="1">
    <location>
        <begin position="51"/>
        <end position="71"/>
    </location>
</feature>
<keyword evidence="1" id="KW-0472">Membrane</keyword>
<organism evidence="2 3">
    <name type="scientific">Kaistella jeonii</name>
    <dbReference type="NCBI Taxonomy" id="266749"/>
    <lineage>
        <taxon>Bacteria</taxon>
        <taxon>Pseudomonadati</taxon>
        <taxon>Bacteroidota</taxon>
        <taxon>Flavobacteriia</taxon>
        <taxon>Flavobacteriales</taxon>
        <taxon>Weeksellaceae</taxon>
        <taxon>Chryseobacterium group</taxon>
        <taxon>Kaistella</taxon>
    </lineage>
</organism>